<keyword evidence="6" id="KW-0964">Secreted</keyword>
<keyword evidence="8" id="KW-0165">Cleavage on pair of basic residues</keyword>
<dbReference type="AlphaFoldDB" id="A0AA47N5Z4"/>
<evidence type="ECO:0000256" key="7">
    <source>
        <dbReference type="ARBA" id="ARBA00022530"/>
    </source>
</evidence>
<feature type="compositionally biased region" description="Polar residues" evidence="16">
    <location>
        <begin position="1"/>
        <end position="11"/>
    </location>
</feature>
<keyword evidence="9" id="KW-0812">Transmembrane</keyword>
<keyword evidence="10" id="KW-0732">Signal</keyword>
<keyword evidence="11" id="KW-1133">Transmembrane helix</keyword>
<evidence type="ECO:0000256" key="11">
    <source>
        <dbReference type="ARBA" id="ARBA00022989"/>
    </source>
</evidence>
<evidence type="ECO:0000256" key="5">
    <source>
        <dbReference type="ARBA" id="ARBA00022475"/>
    </source>
</evidence>
<dbReference type="PANTHER" id="PTHR11576:SF16">
    <property type="entry name" value="ZONA PELLUCIDA SPERM-BINDING PROTEIN 3"/>
    <property type="match status" value="1"/>
</dbReference>
<evidence type="ECO:0000256" key="10">
    <source>
        <dbReference type="ARBA" id="ARBA00022729"/>
    </source>
</evidence>
<protein>
    <recommendedName>
        <fullName evidence="4">Zona pellucida sperm-binding protein 3</fullName>
    </recommendedName>
    <alternativeName>
        <fullName evidence="15">Zona pellucida glycoprotein 3</fullName>
    </alternativeName>
</protein>
<feature type="region of interest" description="Disordered" evidence="16">
    <location>
        <begin position="1"/>
        <end position="30"/>
    </location>
</feature>
<evidence type="ECO:0000256" key="3">
    <source>
        <dbReference type="ARBA" id="ARBA00006735"/>
    </source>
</evidence>
<evidence type="ECO:0000256" key="2">
    <source>
        <dbReference type="ARBA" id="ARBA00004498"/>
    </source>
</evidence>
<dbReference type="GO" id="GO:0031012">
    <property type="term" value="C:extracellular matrix"/>
    <property type="evidence" value="ECO:0007669"/>
    <property type="project" value="TreeGrafter"/>
</dbReference>
<evidence type="ECO:0000313" key="18">
    <source>
        <dbReference type="EMBL" id="KAK0153023.1"/>
    </source>
</evidence>
<keyword evidence="5" id="KW-1003">Cell membrane</keyword>
<evidence type="ECO:0000256" key="1">
    <source>
        <dbReference type="ARBA" id="ARBA00004251"/>
    </source>
</evidence>
<dbReference type="GO" id="GO:0035803">
    <property type="term" value="P:egg coat formation"/>
    <property type="evidence" value="ECO:0007669"/>
    <property type="project" value="TreeGrafter"/>
</dbReference>
<dbReference type="InterPro" id="IPR055356">
    <property type="entry name" value="ZP-N"/>
</dbReference>
<evidence type="ECO:0000256" key="9">
    <source>
        <dbReference type="ARBA" id="ARBA00022692"/>
    </source>
</evidence>
<evidence type="ECO:0000256" key="8">
    <source>
        <dbReference type="ARBA" id="ARBA00022685"/>
    </source>
</evidence>
<evidence type="ECO:0000313" key="19">
    <source>
        <dbReference type="Proteomes" id="UP001174136"/>
    </source>
</evidence>
<evidence type="ECO:0000256" key="16">
    <source>
        <dbReference type="SAM" id="MobiDB-lite"/>
    </source>
</evidence>
<evidence type="ECO:0000256" key="13">
    <source>
        <dbReference type="ARBA" id="ARBA00023157"/>
    </source>
</evidence>
<dbReference type="FunFam" id="2.60.40.4100:FF:000002">
    <property type="entry name" value="Zona pellucida sperm-binding protein 3"/>
    <property type="match status" value="1"/>
</dbReference>
<feature type="region of interest" description="Disordered" evidence="16">
    <location>
        <begin position="425"/>
        <end position="453"/>
    </location>
</feature>
<feature type="compositionally biased region" description="Polar residues" evidence="16">
    <location>
        <begin position="475"/>
        <end position="494"/>
    </location>
</feature>
<name>A0AA47N5Z4_MERPO</name>
<dbReference type="InterPro" id="IPR001507">
    <property type="entry name" value="ZP_dom"/>
</dbReference>
<gene>
    <name evidence="18" type="primary">ZP3_9</name>
    <name evidence="18" type="ORF">N1851_005322</name>
</gene>
<evidence type="ECO:0000256" key="6">
    <source>
        <dbReference type="ARBA" id="ARBA00022525"/>
    </source>
</evidence>
<dbReference type="GO" id="GO:0032190">
    <property type="term" value="F:acrosin binding"/>
    <property type="evidence" value="ECO:0007669"/>
    <property type="project" value="TreeGrafter"/>
</dbReference>
<sequence>MSTKCDSTNTTKHGKASRSNSSSSSPPPAVARLTHAQIHSDAGNPTVAMKTNSHIHILWAVIISLSIANYVAGTHQSPSARRPARRKMTVKLNARQTTRHAEPTISMATTPSGEIPSSPQPQPIPGFRAPGSQGPRGQPYFAYYRPDVSITCSTSDFVVRVKTAFYGLGANAEELRLGSTCRSNGVLGPYGDLLFAFRITECDVQREVSPDYIVYKYVLCYTPSPNRPAKSFHVSLECRYPRYHHVYRLAVRPTWQTAIVRKILRGRSNKFQMQLMDDSWNMPVKSQIYVLGQIVHLQVSASPLVSGAKVYISSCFATPYNSSTSPIKYTLIENFGCMLVSQTDPVGSQFVSQDNQTLRFSLSAFQFTSDPNTQVQIQCKLHVSSEGPSAVYKACTYKDSRSVSFHSKIPSTNDRFSSVANVMSTSSADSGPILVSYQPPTSEDHFPSATPPLISTTAVGELEDTLTLQTQMNQPITEQGSPTNLANTSHLSKTSGEEDQQSSTDSEEDEEVDKDEDVEKQLEGDGSVWVESAKAIGQLKTLGVGSGLITKEWEGEMSGMGDLDEFGKDGGLQYRVTEGLLEMEEKDELGSRDSSETKENVRKAEAHKFSGERLGHSRLEKEKVESPVTVAQREMPASEKGTTHWAKGGRKEPTQDGGTREMHGGRGEEVEWENDKAAQGDGLVETDIVGDKEMTWYFTWR</sequence>
<dbReference type="FunFam" id="2.60.40.3210:FF:000001">
    <property type="entry name" value="Zona pellucida sperm-binding protein 3"/>
    <property type="match status" value="1"/>
</dbReference>
<dbReference type="GO" id="GO:2000344">
    <property type="term" value="P:positive regulation of acrosome reaction"/>
    <property type="evidence" value="ECO:0007669"/>
    <property type="project" value="TreeGrafter"/>
</dbReference>
<reference evidence="18" key="1">
    <citation type="journal article" date="2023" name="Front. Mar. Sci.">
        <title>A new Merluccius polli reference genome to investigate the effects of global change in West African waters.</title>
        <authorList>
            <person name="Mateo J.L."/>
            <person name="Blanco-Fernandez C."/>
            <person name="Garcia-Vazquez E."/>
            <person name="Machado-Schiaffino G."/>
        </authorList>
    </citation>
    <scope>NUCLEOTIDE SEQUENCE</scope>
    <source>
        <strain evidence="18">C29</strain>
        <tissue evidence="18">Fin</tissue>
    </source>
</reference>
<proteinExistence type="inferred from homology"/>
<keyword evidence="14" id="KW-0325">Glycoprotein</keyword>
<keyword evidence="19" id="KW-1185">Reference proteome</keyword>
<dbReference type="EMBL" id="JAOPHQ010000873">
    <property type="protein sequence ID" value="KAK0153023.1"/>
    <property type="molecule type" value="Genomic_DNA"/>
</dbReference>
<evidence type="ECO:0000259" key="17">
    <source>
        <dbReference type="PROSITE" id="PS51034"/>
    </source>
</evidence>
<dbReference type="Gene3D" id="2.60.40.4100">
    <property type="entry name" value="Zona pellucida, ZP-C domain"/>
    <property type="match status" value="1"/>
</dbReference>
<feature type="domain" description="ZP" evidence="17">
    <location>
        <begin position="151"/>
        <end position="402"/>
    </location>
</feature>
<feature type="compositionally biased region" description="Basic and acidic residues" evidence="16">
    <location>
        <begin position="588"/>
        <end position="625"/>
    </location>
</feature>
<feature type="compositionally biased region" description="Acidic residues" evidence="16">
    <location>
        <begin position="497"/>
        <end position="516"/>
    </location>
</feature>
<evidence type="ECO:0000256" key="12">
    <source>
        <dbReference type="ARBA" id="ARBA00023136"/>
    </source>
</evidence>
<dbReference type="PROSITE" id="PS51034">
    <property type="entry name" value="ZP_2"/>
    <property type="match status" value="1"/>
</dbReference>
<dbReference type="Gene3D" id="2.60.40.3210">
    <property type="entry name" value="Zona pellucida, ZP-N domain"/>
    <property type="match status" value="1"/>
</dbReference>
<comment type="caution">
    <text evidence="18">The sequence shown here is derived from an EMBL/GenBank/DDBJ whole genome shotgun (WGS) entry which is preliminary data.</text>
</comment>
<dbReference type="GO" id="GO:0007339">
    <property type="term" value="P:binding of sperm to zona pellucida"/>
    <property type="evidence" value="ECO:0007669"/>
    <property type="project" value="TreeGrafter"/>
</dbReference>
<organism evidence="18 19">
    <name type="scientific">Merluccius polli</name>
    <name type="common">Benguela hake</name>
    <name type="synonym">Merluccius cadenati</name>
    <dbReference type="NCBI Taxonomy" id="89951"/>
    <lineage>
        <taxon>Eukaryota</taxon>
        <taxon>Metazoa</taxon>
        <taxon>Chordata</taxon>
        <taxon>Craniata</taxon>
        <taxon>Vertebrata</taxon>
        <taxon>Euteleostomi</taxon>
        <taxon>Actinopterygii</taxon>
        <taxon>Neopterygii</taxon>
        <taxon>Teleostei</taxon>
        <taxon>Neoteleostei</taxon>
        <taxon>Acanthomorphata</taxon>
        <taxon>Zeiogadaria</taxon>
        <taxon>Gadariae</taxon>
        <taxon>Gadiformes</taxon>
        <taxon>Gadoidei</taxon>
        <taxon>Merlucciidae</taxon>
        <taxon>Merluccius</taxon>
    </lineage>
</organism>
<keyword evidence="13" id="KW-1015">Disulfide bond</keyword>
<evidence type="ECO:0000256" key="15">
    <source>
        <dbReference type="ARBA" id="ARBA00030824"/>
    </source>
</evidence>
<dbReference type="GO" id="GO:0005886">
    <property type="term" value="C:plasma membrane"/>
    <property type="evidence" value="ECO:0007669"/>
    <property type="project" value="UniProtKB-SubCell"/>
</dbReference>
<dbReference type="InterPro" id="IPR055355">
    <property type="entry name" value="ZP-C"/>
</dbReference>
<feature type="region of interest" description="Disordered" evidence="16">
    <location>
        <begin position="586"/>
        <end position="683"/>
    </location>
</feature>
<dbReference type="PANTHER" id="PTHR11576">
    <property type="entry name" value="ZONA PELLUCIDA SPERM-BINDING PROTEIN 3"/>
    <property type="match status" value="1"/>
</dbReference>
<dbReference type="SMART" id="SM00241">
    <property type="entry name" value="ZP"/>
    <property type="match status" value="1"/>
</dbReference>
<dbReference type="Proteomes" id="UP001174136">
    <property type="component" value="Unassembled WGS sequence"/>
</dbReference>
<dbReference type="InterPro" id="IPR042235">
    <property type="entry name" value="ZP-C_dom"/>
</dbReference>
<dbReference type="Pfam" id="PF23344">
    <property type="entry name" value="ZP-N"/>
    <property type="match status" value="1"/>
</dbReference>
<feature type="compositionally biased region" description="Basic and acidic residues" evidence="16">
    <location>
        <begin position="649"/>
        <end position="678"/>
    </location>
</feature>
<keyword evidence="12" id="KW-0472">Membrane</keyword>
<evidence type="ECO:0000256" key="14">
    <source>
        <dbReference type="ARBA" id="ARBA00023180"/>
    </source>
</evidence>
<evidence type="ECO:0000256" key="4">
    <source>
        <dbReference type="ARBA" id="ARBA00017980"/>
    </source>
</evidence>
<accession>A0AA47N5Z4</accession>
<comment type="subcellular location">
    <subcellularLocation>
        <location evidence="1">Cell membrane</location>
        <topology evidence="1">Single-pass type I membrane protein</topology>
    </subcellularLocation>
    <subcellularLocation>
        <location evidence="2">Secreted</location>
        <location evidence="2">Extracellular space</location>
        <location evidence="2">Extracellular matrix</location>
    </subcellularLocation>
</comment>
<keyword evidence="7" id="KW-0272">Extracellular matrix</keyword>
<comment type="similarity">
    <text evidence="3">Belongs to the ZP domain family. ZPC subfamily.</text>
</comment>
<dbReference type="Pfam" id="PF00100">
    <property type="entry name" value="Zona_pellucida"/>
    <property type="match status" value="1"/>
</dbReference>
<feature type="region of interest" description="Disordered" evidence="16">
    <location>
        <begin position="475"/>
        <end position="526"/>
    </location>
</feature>